<evidence type="ECO:0000313" key="4">
    <source>
        <dbReference type="Proteomes" id="UP001165122"/>
    </source>
</evidence>
<evidence type="ECO:0000313" key="3">
    <source>
        <dbReference type="EMBL" id="GMI10438.1"/>
    </source>
</evidence>
<feature type="compositionally biased region" description="Low complexity" evidence="1">
    <location>
        <begin position="597"/>
        <end position="609"/>
    </location>
</feature>
<comment type="caution">
    <text evidence="3">The sequence shown here is derived from an EMBL/GenBank/DDBJ whole genome shotgun (WGS) entry which is preliminary data.</text>
</comment>
<feature type="region of interest" description="Disordered" evidence="1">
    <location>
        <begin position="472"/>
        <end position="492"/>
    </location>
</feature>
<keyword evidence="4" id="KW-1185">Reference proteome</keyword>
<feature type="region of interest" description="Disordered" evidence="1">
    <location>
        <begin position="391"/>
        <end position="434"/>
    </location>
</feature>
<feature type="compositionally biased region" description="Pro residues" evidence="1">
    <location>
        <begin position="191"/>
        <end position="201"/>
    </location>
</feature>
<dbReference type="PROSITE" id="PS50151">
    <property type="entry name" value="UVR"/>
    <property type="match status" value="1"/>
</dbReference>
<name>A0A9W7FDY9_9STRA</name>
<feature type="compositionally biased region" description="Pro residues" evidence="1">
    <location>
        <begin position="633"/>
        <end position="652"/>
    </location>
</feature>
<dbReference type="PANTHER" id="PTHR35701:SF1">
    <property type="entry name" value="OS11G0148400 PROTEIN"/>
    <property type="match status" value="1"/>
</dbReference>
<evidence type="ECO:0000259" key="2">
    <source>
        <dbReference type="PROSITE" id="PS50151"/>
    </source>
</evidence>
<feature type="domain" description="UVR" evidence="2">
    <location>
        <begin position="761"/>
        <end position="796"/>
    </location>
</feature>
<dbReference type="OrthoDB" id="524326at2759"/>
<dbReference type="Gene3D" id="1.10.238.10">
    <property type="entry name" value="EF-hand"/>
    <property type="match status" value="1"/>
</dbReference>
<sequence>MAYTQNNNVYWPSTPQECQYFDQILCSAFPLHPSHSNPNFPTCVIHGRDAVPFLTKSKLPRPALKAMWSLVDPMHKGSLQRKVQFYTLLRMVSIGQYQMQQGQVVAVDFIQIQRFQQTRLNFPWFENVQQQQQPQTMMQPQQPIQPMSMNSPVPPASMSPVPPASLSPVPPVVASPGNNDDEFGDFGGSPTPTPAPAPAPAPVDDDEFGDFGSAPTPTPTPTIPITTSIIPPASTPSPPPAPDPMSFLPSPDKPDTKKSVLAPASEDDDFGDFGGAAPAPAAPTPAPIDPMSLLPSPEKEPEKEPSPSPQTLQFDATSFSLTTSAPKLKEIPSPQKSPKTQQPNGNGNGNFMSSTQPTISAMVDNTATASKLSAFDDLADADLAVEDEEFGDFEDADTEKAPVPTANNDDDDDFGDFGAAPVPAPAPPSNNFGGFGDFSGAAPIVAPPVPVPSVPVPPVPIISSTQPIPTFAAALPPPTNNDPISDDDIDFGSFEAAPVTPVKSSKPPLAPKSPCAIESGLIAPQNSGGIDISSLIVASPPPPMDISISTPPASKPKSAAPPPPPPLAQIVESSVSIDLFGGLDNAKTEDDDDDFGDFGAAPAAAPAAPRVEKTVESPKEEEVDFGDFGAAPVPAPAPSLAPAPVAPPPAPAPQEDEDEFGDFAEPEPQPELQLEPDPDPDPDPFSFLGSPSPTTTNTTLPQAQINGNSINTRTSLLPTPTSPTNNAAFLKSCSIKELTTPLLKLELFAEAAKCANSDKVQTEIDSLNKKKVEAALDDRFEEALELKKQIAALKDKLPSDDEVQSWRATAASSNSSDSIEALKNEVSKIGVIPGVDSGISEIEEAFNTRFGDLKRIFEQGDKDLAVRLKNEAKRVVWIRKEVRRGSLASTWKSILEVVCQEVAAAKMVMDDGNATGNGEIFDSDKFKTFMKGVGEYARVVRMIWATVSVMMCGKPFLGVLLDKAQETELMNNLANYTDTTVNEFVEFSLRGGGGLGGEFCNISLLPLGEDADVYKGVMSVVSWQGNKYFACAANLYTNKISLAQPN</sequence>
<protein>
    <recommendedName>
        <fullName evidence="2">UVR domain-containing protein</fullName>
    </recommendedName>
</protein>
<dbReference type="AlphaFoldDB" id="A0A9W7FDY9"/>
<evidence type="ECO:0000256" key="1">
    <source>
        <dbReference type="SAM" id="MobiDB-lite"/>
    </source>
</evidence>
<feature type="compositionally biased region" description="Low complexity" evidence="1">
    <location>
        <begin position="223"/>
        <end position="232"/>
    </location>
</feature>
<accession>A0A9W7FDY9</accession>
<dbReference type="EMBL" id="BRXW01000149">
    <property type="protein sequence ID" value="GMI10438.1"/>
    <property type="molecule type" value="Genomic_DNA"/>
</dbReference>
<feature type="compositionally biased region" description="Acidic residues" evidence="1">
    <location>
        <begin position="654"/>
        <end position="665"/>
    </location>
</feature>
<feature type="compositionally biased region" description="Pro residues" evidence="1">
    <location>
        <begin position="152"/>
        <end position="173"/>
    </location>
</feature>
<gene>
    <name evidence="3" type="ORF">TrLO_g8333</name>
</gene>
<feature type="region of interest" description="Disordered" evidence="1">
    <location>
        <begin position="541"/>
        <end position="705"/>
    </location>
</feature>
<dbReference type="PANTHER" id="PTHR35701">
    <property type="entry name" value="OS11G0148400 PROTEIN"/>
    <property type="match status" value="1"/>
</dbReference>
<feature type="compositionally biased region" description="Basic and acidic residues" evidence="1">
    <location>
        <begin position="610"/>
        <end position="620"/>
    </location>
</feature>
<feature type="compositionally biased region" description="Low complexity" evidence="1">
    <location>
        <begin position="131"/>
        <end position="151"/>
    </location>
</feature>
<dbReference type="InterPro" id="IPR000261">
    <property type="entry name" value="EH_dom"/>
</dbReference>
<feature type="compositionally biased region" description="Pro residues" evidence="1">
    <location>
        <begin position="233"/>
        <end position="243"/>
    </location>
</feature>
<dbReference type="InterPro" id="IPR001943">
    <property type="entry name" value="UVR_dom"/>
</dbReference>
<reference evidence="4" key="1">
    <citation type="journal article" date="2023" name="Commun. Biol.">
        <title>Genome analysis of Parmales, the sister group of diatoms, reveals the evolutionary specialization of diatoms from phago-mixotrophs to photoautotrophs.</title>
        <authorList>
            <person name="Ban H."/>
            <person name="Sato S."/>
            <person name="Yoshikawa S."/>
            <person name="Yamada K."/>
            <person name="Nakamura Y."/>
            <person name="Ichinomiya M."/>
            <person name="Sato N."/>
            <person name="Blanc-Mathieu R."/>
            <person name="Endo H."/>
            <person name="Kuwata A."/>
            <person name="Ogata H."/>
        </authorList>
    </citation>
    <scope>NUCLEOTIDE SEQUENCE [LARGE SCALE GENOMIC DNA]</scope>
    <source>
        <strain evidence="4">NIES 3700</strain>
    </source>
</reference>
<dbReference type="Pfam" id="PF25999">
    <property type="entry name" value="SYNRG_C"/>
    <property type="match status" value="1"/>
</dbReference>
<feature type="compositionally biased region" description="Polar residues" evidence="1">
    <location>
        <begin position="310"/>
        <end position="325"/>
    </location>
</feature>
<feature type="compositionally biased region" description="Low complexity" evidence="1">
    <location>
        <begin position="332"/>
        <end position="343"/>
    </location>
</feature>
<dbReference type="InterPro" id="IPR059024">
    <property type="entry name" value="SYNRG_C"/>
</dbReference>
<feature type="compositionally biased region" description="Polar residues" evidence="1">
    <location>
        <begin position="349"/>
        <end position="359"/>
    </location>
</feature>
<feature type="region of interest" description="Disordered" evidence="1">
    <location>
        <begin position="131"/>
        <end position="359"/>
    </location>
</feature>
<proteinExistence type="predicted"/>
<dbReference type="PRINTS" id="PR01217">
    <property type="entry name" value="PRICHEXTENSN"/>
</dbReference>
<organism evidence="3 4">
    <name type="scientific">Triparma laevis f. longispina</name>
    <dbReference type="NCBI Taxonomy" id="1714387"/>
    <lineage>
        <taxon>Eukaryota</taxon>
        <taxon>Sar</taxon>
        <taxon>Stramenopiles</taxon>
        <taxon>Ochrophyta</taxon>
        <taxon>Bolidophyceae</taxon>
        <taxon>Parmales</taxon>
        <taxon>Triparmaceae</taxon>
        <taxon>Triparma</taxon>
    </lineage>
</organism>
<dbReference type="Proteomes" id="UP001165122">
    <property type="component" value="Unassembled WGS sequence"/>
</dbReference>
<dbReference type="Pfam" id="PF12763">
    <property type="entry name" value="EH"/>
    <property type="match status" value="1"/>
</dbReference>